<name>M1CP07_SOLTU</name>
<dbReference type="OrthoDB" id="510958at2759"/>
<dbReference type="EnsemblPlants" id="PGSC0003DMT400071593">
    <property type="protein sequence ID" value="PGSC0003DMT400071593"/>
    <property type="gene ID" value="PGSC0003DMG400027854"/>
</dbReference>
<evidence type="ECO:0000313" key="1">
    <source>
        <dbReference type="EnsemblPlants" id="PGSC0003DMT400071593"/>
    </source>
</evidence>
<dbReference type="ExpressionAtlas" id="M1CP07">
    <property type="expression patterns" value="baseline and differential"/>
</dbReference>
<gene>
    <name evidence="1" type="primary">LOC102587819</name>
</gene>
<dbReference type="Gramene" id="PGSC0003DMT400071593">
    <property type="protein sequence ID" value="PGSC0003DMT400071593"/>
    <property type="gene ID" value="PGSC0003DMG400027854"/>
</dbReference>
<keyword evidence="2" id="KW-1185">Reference proteome</keyword>
<accession>M1CP07</accession>
<dbReference type="Proteomes" id="UP000011115">
    <property type="component" value="Unassembled WGS sequence"/>
</dbReference>
<reference evidence="2" key="1">
    <citation type="journal article" date="2011" name="Nature">
        <title>Genome sequence and analysis of the tuber crop potato.</title>
        <authorList>
            <consortium name="The Potato Genome Sequencing Consortium"/>
        </authorList>
    </citation>
    <scope>NUCLEOTIDE SEQUENCE [LARGE SCALE GENOMIC DNA]</scope>
    <source>
        <strain evidence="2">cv. DM1-3 516 R44</strain>
    </source>
</reference>
<dbReference type="AlphaFoldDB" id="M1CP07"/>
<evidence type="ECO:0000313" key="2">
    <source>
        <dbReference type="Proteomes" id="UP000011115"/>
    </source>
</evidence>
<protein>
    <submittedName>
        <fullName evidence="1">Uncharacterized protein</fullName>
    </submittedName>
</protein>
<sequence>MHTTDCYICHFFFRAEAIGRVAGNCGIRAGSQETQDGLQMTRGNPFFSMLLTLTNSGTFCVHSLLQ</sequence>
<dbReference type="HOGENOM" id="CLU_2836201_0_0_1"/>
<organism evidence="1 2">
    <name type="scientific">Solanum tuberosum</name>
    <name type="common">Potato</name>
    <dbReference type="NCBI Taxonomy" id="4113"/>
    <lineage>
        <taxon>Eukaryota</taxon>
        <taxon>Viridiplantae</taxon>
        <taxon>Streptophyta</taxon>
        <taxon>Embryophyta</taxon>
        <taxon>Tracheophyta</taxon>
        <taxon>Spermatophyta</taxon>
        <taxon>Magnoliopsida</taxon>
        <taxon>eudicotyledons</taxon>
        <taxon>Gunneridae</taxon>
        <taxon>Pentapetalae</taxon>
        <taxon>asterids</taxon>
        <taxon>lamiids</taxon>
        <taxon>Solanales</taxon>
        <taxon>Solanaceae</taxon>
        <taxon>Solanoideae</taxon>
        <taxon>Solaneae</taxon>
        <taxon>Solanum</taxon>
    </lineage>
</organism>
<proteinExistence type="predicted"/>
<reference evidence="1" key="2">
    <citation type="submission" date="2015-06" db="UniProtKB">
        <authorList>
            <consortium name="EnsemblPlants"/>
        </authorList>
    </citation>
    <scope>IDENTIFICATION</scope>
    <source>
        <strain evidence="1">DM1-3 516 R44</strain>
    </source>
</reference>